<feature type="transmembrane region" description="Helical" evidence="6">
    <location>
        <begin position="94"/>
        <end position="115"/>
    </location>
</feature>
<dbReference type="AlphaFoldDB" id="A0A1F6LKW4"/>
<evidence type="ECO:0000256" key="2">
    <source>
        <dbReference type="ARBA" id="ARBA00022692"/>
    </source>
</evidence>
<evidence type="ECO:0000256" key="3">
    <source>
        <dbReference type="ARBA" id="ARBA00022989"/>
    </source>
</evidence>
<evidence type="ECO:0000256" key="6">
    <source>
        <dbReference type="SAM" id="Phobius"/>
    </source>
</evidence>
<dbReference type="InterPro" id="IPR028055">
    <property type="entry name" value="YidC/Oxa/ALB_C"/>
</dbReference>
<reference evidence="8 9" key="1">
    <citation type="journal article" date="2016" name="Nat. Commun.">
        <title>Thousands of microbial genomes shed light on interconnected biogeochemical processes in an aquifer system.</title>
        <authorList>
            <person name="Anantharaman K."/>
            <person name="Brown C.T."/>
            <person name="Hug L.A."/>
            <person name="Sharon I."/>
            <person name="Castelle C.J."/>
            <person name="Probst A.J."/>
            <person name="Thomas B.C."/>
            <person name="Singh A."/>
            <person name="Wilkins M.J."/>
            <person name="Karaoz U."/>
            <person name="Brodie E.L."/>
            <person name="Williams K.H."/>
            <person name="Hubbard S.S."/>
            <person name="Banfield J.F."/>
        </authorList>
    </citation>
    <scope>NUCLEOTIDE SEQUENCE [LARGE SCALE GENOMIC DNA]</scope>
</reference>
<keyword evidence="2 5" id="KW-0812">Transmembrane</keyword>
<dbReference type="InterPro" id="IPR001708">
    <property type="entry name" value="YidC/ALB3/OXA1/COX18"/>
</dbReference>
<dbReference type="PANTHER" id="PTHR12428:SF65">
    <property type="entry name" value="CYTOCHROME C OXIDASE ASSEMBLY PROTEIN COX18, MITOCHONDRIAL"/>
    <property type="match status" value="1"/>
</dbReference>
<feature type="transmembrane region" description="Helical" evidence="6">
    <location>
        <begin position="206"/>
        <end position="226"/>
    </location>
</feature>
<keyword evidence="4 6" id="KW-0472">Membrane</keyword>
<dbReference type="EMBL" id="MFPS01000003">
    <property type="protein sequence ID" value="OGH60028.1"/>
    <property type="molecule type" value="Genomic_DNA"/>
</dbReference>
<feature type="transmembrane region" description="Helical" evidence="6">
    <location>
        <begin position="153"/>
        <end position="171"/>
    </location>
</feature>
<evidence type="ECO:0000256" key="4">
    <source>
        <dbReference type="ARBA" id="ARBA00023136"/>
    </source>
</evidence>
<dbReference type="Proteomes" id="UP000177067">
    <property type="component" value="Unassembled WGS sequence"/>
</dbReference>
<name>A0A1F6LKW4_9BACT</name>
<feature type="transmembrane region" description="Helical" evidence="6">
    <location>
        <begin position="183"/>
        <end position="200"/>
    </location>
</feature>
<comment type="subcellular location">
    <subcellularLocation>
        <location evidence="1 5">Membrane</location>
        <topology evidence="1 5">Multi-pass membrane protein</topology>
    </subcellularLocation>
</comment>
<organism evidence="8 9">
    <name type="scientific">Candidatus Magasanikbacteria bacterium RIFCSPHIGHO2_01_FULL_33_34</name>
    <dbReference type="NCBI Taxonomy" id="1798671"/>
    <lineage>
        <taxon>Bacteria</taxon>
        <taxon>Candidatus Magasanikiibacteriota</taxon>
    </lineage>
</organism>
<evidence type="ECO:0000313" key="9">
    <source>
        <dbReference type="Proteomes" id="UP000177067"/>
    </source>
</evidence>
<gene>
    <name evidence="8" type="ORF">A2725_00045</name>
</gene>
<feature type="transmembrane region" description="Helical" evidence="6">
    <location>
        <begin position="30"/>
        <end position="50"/>
    </location>
</feature>
<sequence length="240" mass="28056">MITIWNDFLYTPLFNLLIWIYNGWADGNLGWSVIYLTVILRTVLLPFSLINEYNKTKNEALYREIKEIEKVYQNDDILKKQEIRQAMKKRRVQPWAKAVVLGIQALVLVLLYQVFIGGLKGDKIIETLYPSIAWPGVINTNFYGFELGMTHDIIWSGIVGIFLLVEIYINLRRFKGGIERKDLTYFILFPTFIFILLWIIPMVKSLFILTSLIFSVVVGNIARLFFQEIVKRNLVKLPKN</sequence>
<dbReference type="GO" id="GO:0032977">
    <property type="term" value="F:membrane insertase activity"/>
    <property type="evidence" value="ECO:0007669"/>
    <property type="project" value="InterPro"/>
</dbReference>
<accession>A0A1F6LKW4</accession>
<dbReference type="Pfam" id="PF02096">
    <property type="entry name" value="60KD_IMP"/>
    <property type="match status" value="1"/>
</dbReference>
<evidence type="ECO:0000259" key="7">
    <source>
        <dbReference type="Pfam" id="PF02096"/>
    </source>
</evidence>
<evidence type="ECO:0000256" key="1">
    <source>
        <dbReference type="ARBA" id="ARBA00004141"/>
    </source>
</evidence>
<comment type="similarity">
    <text evidence="5">Belongs to the OXA1/ALB3/YidC family.</text>
</comment>
<dbReference type="GO" id="GO:0051205">
    <property type="term" value="P:protein insertion into membrane"/>
    <property type="evidence" value="ECO:0007669"/>
    <property type="project" value="TreeGrafter"/>
</dbReference>
<dbReference type="PANTHER" id="PTHR12428">
    <property type="entry name" value="OXA1"/>
    <property type="match status" value="1"/>
</dbReference>
<evidence type="ECO:0000256" key="5">
    <source>
        <dbReference type="RuleBase" id="RU003945"/>
    </source>
</evidence>
<dbReference type="GO" id="GO:0016020">
    <property type="term" value="C:membrane"/>
    <property type="evidence" value="ECO:0007669"/>
    <property type="project" value="UniProtKB-SubCell"/>
</dbReference>
<feature type="domain" description="Membrane insertase YidC/Oxa/ALB C-terminal" evidence="7">
    <location>
        <begin position="30"/>
        <end position="217"/>
    </location>
</feature>
<protein>
    <recommendedName>
        <fullName evidence="7">Membrane insertase YidC/Oxa/ALB C-terminal domain-containing protein</fullName>
    </recommendedName>
</protein>
<evidence type="ECO:0000313" key="8">
    <source>
        <dbReference type="EMBL" id="OGH60028.1"/>
    </source>
</evidence>
<proteinExistence type="inferred from homology"/>
<comment type="caution">
    <text evidence="8">The sequence shown here is derived from an EMBL/GenBank/DDBJ whole genome shotgun (WGS) entry which is preliminary data.</text>
</comment>
<keyword evidence="3 6" id="KW-1133">Transmembrane helix</keyword>